<feature type="transmembrane region" description="Helical" evidence="1">
    <location>
        <begin position="111"/>
        <end position="129"/>
    </location>
</feature>
<name>A0A7K2IV84_9ACTN</name>
<dbReference type="AlphaFoldDB" id="A0A7K2IV84"/>
<organism evidence="2 3">
    <name type="scientific">Nocardiopsis alba</name>
    <dbReference type="NCBI Taxonomy" id="53437"/>
    <lineage>
        <taxon>Bacteria</taxon>
        <taxon>Bacillati</taxon>
        <taxon>Actinomycetota</taxon>
        <taxon>Actinomycetes</taxon>
        <taxon>Streptosporangiales</taxon>
        <taxon>Nocardiopsidaceae</taxon>
        <taxon>Nocardiopsis</taxon>
    </lineage>
</organism>
<gene>
    <name evidence="2" type="ORF">GTW20_16900</name>
</gene>
<feature type="transmembrane region" description="Helical" evidence="1">
    <location>
        <begin position="12"/>
        <end position="31"/>
    </location>
</feature>
<proteinExistence type="predicted"/>
<feature type="transmembrane region" description="Helical" evidence="1">
    <location>
        <begin position="88"/>
        <end position="104"/>
    </location>
</feature>
<dbReference type="EMBL" id="WWHY01000001">
    <property type="protein sequence ID" value="MYR33888.1"/>
    <property type="molecule type" value="Genomic_DNA"/>
</dbReference>
<keyword evidence="1" id="KW-1133">Transmembrane helix</keyword>
<feature type="transmembrane region" description="Helical" evidence="1">
    <location>
        <begin position="51"/>
        <end position="68"/>
    </location>
</feature>
<feature type="transmembrane region" description="Helical" evidence="1">
    <location>
        <begin position="202"/>
        <end position="222"/>
    </location>
</feature>
<keyword evidence="1" id="KW-0472">Membrane</keyword>
<dbReference type="RefSeq" id="WP_161111346.1">
    <property type="nucleotide sequence ID" value="NZ_WWHY01000001.1"/>
</dbReference>
<evidence type="ECO:0000313" key="3">
    <source>
        <dbReference type="Proteomes" id="UP000467124"/>
    </source>
</evidence>
<sequence length="359" mass="37471">MGQPFGGGQAAIDVAVAAVPLLTVIGAALYLNGQHRRYGRPTGWSGTLTRAALLVGAGLVAYAVWPLPASIDGLCPVVPEAAPPPDPRSIALTLGLFLPVGILARARFRRGLLVTLALGTVLALAVTAIRATGVLGLYPCSYNVDAPELTGVAVAGVLLGWLLARWVPTLWPYGPHRSWPGAVPDRAAPDLLRRALGTLLDLGAWWFGSQLVLALIAVYGPVPSDLEARARIAVLSGVALLLGVLVPMLRRDRCSPGRAAVHLALTERSMSRPAGRHLVLARTALLSLPVVLLIASGHGWWALAVVAVHASAAVVRPDGTGLVDLLCGVRVRTRSTIDGALPGRLVRYSPPETRAPASV</sequence>
<dbReference type="Proteomes" id="UP000467124">
    <property type="component" value="Unassembled WGS sequence"/>
</dbReference>
<comment type="caution">
    <text evidence="2">The sequence shown here is derived from an EMBL/GenBank/DDBJ whole genome shotgun (WGS) entry which is preliminary data.</text>
</comment>
<evidence type="ECO:0000313" key="2">
    <source>
        <dbReference type="EMBL" id="MYR33888.1"/>
    </source>
</evidence>
<keyword evidence="1" id="KW-0812">Transmembrane</keyword>
<feature type="transmembrane region" description="Helical" evidence="1">
    <location>
        <begin position="228"/>
        <end position="249"/>
    </location>
</feature>
<evidence type="ECO:0000256" key="1">
    <source>
        <dbReference type="SAM" id="Phobius"/>
    </source>
</evidence>
<reference evidence="2 3" key="1">
    <citation type="journal article" date="2019" name="Nat. Commun.">
        <title>The antimicrobial potential of Streptomyces from insect microbiomes.</title>
        <authorList>
            <person name="Chevrette M.G."/>
            <person name="Carlson C.M."/>
            <person name="Ortega H.E."/>
            <person name="Thomas C."/>
            <person name="Ananiev G.E."/>
            <person name="Barns K.J."/>
            <person name="Book A.J."/>
            <person name="Cagnazzo J."/>
            <person name="Carlos C."/>
            <person name="Flanigan W."/>
            <person name="Grubbs K.J."/>
            <person name="Horn H.A."/>
            <person name="Hoffmann F.M."/>
            <person name="Klassen J.L."/>
            <person name="Knack J.J."/>
            <person name="Lewin G.R."/>
            <person name="McDonald B.R."/>
            <person name="Muller L."/>
            <person name="Melo W.G.P."/>
            <person name="Pinto-Tomas A.A."/>
            <person name="Schmitz A."/>
            <person name="Wendt-Pienkowski E."/>
            <person name="Wildman S."/>
            <person name="Zhao M."/>
            <person name="Zhang F."/>
            <person name="Bugni T.S."/>
            <person name="Andes D.R."/>
            <person name="Pupo M.T."/>
            <person name="Currie C.R."/>
        </authorList>
    </citation>
    <scope>NUCLEOTIDE SEQUENCE [LARGE SCALE GENOMIC DNA]</scope>
    <source>
        <strain evidence="2 3">SID5840</strain>
    </source>
</reference>
<feature type="transmembrane region" description="Helical" evidence="1">
    <location>
        <begin position="149"/>
        <end position="167"/>
    </location>
</feature>
<protein>
    <submittedName>
        <fullName evidence="2">Antibiotic resistance protein VanZ</fullName>
    </submittedName>
</protein>
<feature type="transmembrane region" description="Helical" evidence="1">
    <location>
        <begin position="278"/>
        <end position="301"/>
    </location>
</feature>
<accession>A0A7K2IV84</accession>